<accession>A0A6J0KA74</accession>
<dbReference type="KEGG" id="rsz:130494572"/>
<proteinExistence type="predicted"/>
<dbReference type="AlphaFoldDB" id="A0A6J0KA74"/>
<evidence type="ECO:0000313" key="3">
    <source>
        <dbReference type="RefSeq" id="XP_056846689.1"/>
    </source>
</evidence>
<dbReference type="Proteomes" id="UP000504610">
    <property type="component" value="Chromosome 7"/>
</dbReference>
<organism evidence="1 2">
    <name type="scientific">Raphanus sativus</name>
    <name type="common">Radish</name>
    <name type="synonym">Raphanus raphanistrum var. sativus</name>
    <dbReference type="NCBI Taxonomy" id="3726"/>
    <lineage>
        <taxon>Eukaryota</taxon>
        <taxon>Viridiplantae</taxon>
        <taxon>Streptophyta</taxon>
        <taxon>Embryophyta</taxon>
        <taxon>Tracheophyta</taxon>
        <taxon>Spermatophyta</taxon>
        <taxon>Magnoliopsida</taxon>
        <taxon>eudicotyledons</taxon>
        <taxon>Gunneridae</taxon>
        <taxon>Pentapetalae</taxon>
        <taxon>rosids</taxon>
        <taxon>malvids</taxon>
        <taxon>Brassicales</taxon>
        <taxon>Brassicaceae</taxon>
        <taxon>Brassiceae</taxon>
        <taxon>Raphanus</taxon>
    </lineage>
</organism>
<reference evidence="2 3" key="2">
    <citation type="submission" date="2025-04" db="UniProtKB">
        <authorList>
            <consortium name="RefSeq"/>
        </authorList>
    </citation>
    <scope>IDENTIFICATION</scope>
    <source>
        <tissue evidence="2 3">Leaf</tissue>
    </source>
</reference>
<protein>
    <submittedName>
        <fullName evidence="2 3">Uncharacterized protein LOC108816264 isoform X1</fullName>
    </submittedName>
    <submittedName>
        <fullName evidence="4 5">Uncharacterized protein LOC130494572 isoform X1</fullName>
    </submittedName>
</protein>
<keyword evidence="1" id="KW-1185">Reference proteome</keyword>
<name>A0A6J0KA74_RAPSA</name>
<gene>
    <name evidence="2 3" type="primary">LOC108816264</name>
    <name evidence="4 5" type="synonym">LOC130494572</name>
</gene>
<sequence>MGSANSQLHRCFPVDPEGTRKRARYHWKALTVRFLYHLLDSQTESAFATSVEMKLFWLIKWCPIRVNSVATDKGHIGIHYDRRDQNVNESSRIAILEVLRSIRRFLKFSSEPVAKVRQTSI</sequence>
<reference evidence="1" key="1">
    <citation type="journal article" date="2019" name="Database">
        <title>The radish genome database (RadishGD): an integrated information resource for radish genomics.</title>
        <authorList>
            <person name="Yu H.J."/>
            <person name="Baek S."/>
            <person name="Lee Y.J."/>
            <person name="Cho A."/>
            <person name="Mun J.H."/>
        </authorList>
    </citation>
    <scope>NUCLEOTIDE SEQUENCE [LARGE SCALE GENOMIC DNA]</scope>
    <source>
        <strain evidence="1">cv. WK10039</strain>
    </source>
</reference>
<dbReference type="KEGG" id="rsz:108816264"/>
<evidence type="ECO:0000313" key="1">
    <source>
        <dbReference type="Proteomes" id="UP000504610"/>
    </source>
</evidence>
<dbReference type="RefSeq" id="XP_056847289.1">
    <property type="nucleotide sequence ID" value="XM_056991309.1"/>
</dbReference>
<evidence type="ECO:0000313" key="2">
    <source>
        <dbReference type="RefSeq" id="XP_018444341.1"/>
    </source>
</evidence>
<evidence type="ECO:0000313" key="5">
    <source>
        <dbReference type="RefSeq" id="XP_056847290.1"/>
    </source>
</evidence>
<evidence type="ECO:0000313" key="4">
    <source>
        <dbReference type="RefSeq" id="XP_056847289.1"/>
    </source>
</evidence>
<dbReference type="RefSeq" id="XP_056847290.1">
    <property type="nucleotide sequence ID" value="XM_056991310.1"/>
</dbReference>
<dbReference type="GeneID" id="108816264"/>
<dbReference type="RefSeq" id="XP_056846689.1">
    <property type="nucleotide sequence ID" value="XM_056990709.1"/>
</dbReference>
<dbReference type="OrthoDB" id="1129159at2759"/>
<dbReference type="RefSeq" id="XP_018444341.1">
    <property type="nucleotide sequence ID" value="XM_018588839.2"/>
</dbReference>